<feature type="region of interest" description="Disordered" evidence="1">
    <location>
        <begin position="112"/>
        <end position="135"/>
    </location>
</feature>
<dbReference type="EMBL" id="JAQLWO010000002">
    <property type="protein sequence ID" value="MDB7904811.1"/>
    <property type="molecule type" value="Genomic_DNA"/>
</dbReference>
<feature type="region of interest" description="Disordered" evidence="1">
    <location>
        <begin position="61"/>
        <end position="82"/>
    </location>
</feature>
<dbReference type="AlphaFoldDB" id="A0AAW6CFW7"/>
<proteinExistence type="predicted"/>
<dbReference type="Gene3D" id="1.10.1220.10">
    <property type="entry name" value="Met repressor-like"/>
    <property type="match status" value="1"/>
</dbReference>
<organism evidence="3 4">
    <name type="scientific">Flavonifractor plautii</name>
    <name type="common">Fusobacterium plautii</name>
    <dbReference type="NCBI Taxonomy" id="292800"/>
    <lineage>
        <taxon>Bacteria</taxon>
        <taxon>Bacillati</taxon>
        <taxon>Bacillota</taxon>
        <taxon>Clostridia</taxon>
        <taxon>Eubacteriales</taxon>
        <taxon>Oscillospiraceae</taxon>
        <taxon>Flavonifractor</taxon>
    </lineage>
</organism>
<dbReference type="InterPro" id="IPR010985">
    <property type="entry name" value="Ribbon_hlx_hlx"/>
</dbReference>
<evidence type="ECO:0000256" key="1">
    <source>
        <dbReference type="SAM" id="MobiDB-lite"/>
    </source>
</evidence>
<name>A0AAW6CFW7_FLAPL</name>
<evidence type="ECO:0000313" key="2">
    <source>
        <dbReference type="EMBL" id="MDB7904811.1"/>
    </source>
</evidence>
<protein>
    <recommendedName>
        <fullName evidence="5">Arc family DNA-binding protein</fullName>
    </recommendedName>
</protein>
<dbReference type="Proteomes" id="UP001211006">
    <property type="component" value="Unassembled WGS sequence"/>
</dbReference>
<dbReference type="Proteomes" id="UP001211173">
    <property type="component" value="Unassembled WGS sequence"/>
</dbReference>
<dbReference type="EMBL" id="JAQLWV010000013">
    <property type="protein sequence ID" value="MDB7933471.1"/>
    <property type="molecule type" value="Genomic_DNA"/>
</dbReference>
<evidence type="ECO:0000313" key="4">
    <source>
        <dbReference type="Proteomes" id="UP001211173"/>
    </source>
</evidence>
<evidence type="ECO:0008006" key="5">
    <source>
        <dbReference type="Google" id="ProtNLM"/>
    </source>
</evidence>
<accession>A0AAW6CFW7</accession>
<comment type="caution">
    <text evidence="3">The sequence shown here is derived from an EMBL/GenBank/DDBJ whole genome shotgun (WGS) entry which is preliminary data.</text>
</comment>
<gene>
    <name evidence="2" type="ORF">PND83_02350</name>
    <name evidence="3" type="ORF">PNE06_10350</name>
</gene>
<sequence length="135" mass="14444">MAYKNKSDATAYQNKFIAKAYDRVNLTMPKGKKEIVQACAEAEGESVNAYINKAIDQRMERDGARGPQVGAEGPQVGGGVFIPPDTLERAQQAAEATGEAIADFLARAVETQAKRDRSSLAMGISPATKEKEPGN</sequence>
<reference evidence="3" key="1">
    <citation type="submission" date="2023-01" db="EMBL/GenBank/DDBJ databases">
        <title>Human gut microbiome strain richness.</title>
        <authorList>
            <person name="Chen-Liaw A."/>
        </authorList>
    </citation>
    <scope>NUCLEOTIDE SEQUENCE</scope>
    <source>
        <strain evidence="3">1001287st1_F4_1001285I_161205</strain>
        <strain evidence="2">2225st1_A6_2225SCRN_200828</strain>
    </source>
</reference>
<dbReference type="InterPro" id="IPR013321">
    <property type="entry name" value="Arc_rbn_hlx_hlx"/>
</dbReference>
<evidence type="ECO:0000313" key="3">
    <source>
        <dbReference type="EMBL" id="MDB7933471.1"/>
    </source>
</evidence>
<dbReference type="SUPFAM" id="SSF47598">
    <property type="entry name" value="Ribbon-helix-helix"/>
    <property type="match status" value="1"/>
</dbReference>
<dbReference type="RefSeq" id="WP_243264396.1">
    <property type="nucleotide sequence ID" value="NZ_BAABXT010000001.1"/>
</dbReference>
<dbReference type="GO" id="GO:0006355">
    <property type="term" value="P:regulation of DNA-templated transcription"/>
    <property type="evidence" value="ECO:0007669"/>
    <property type="project" value="InterPro"/>
</dbReference>